<proteinExistence type="predicted"/>
<sequence length="440" mass="48069">MTSKCSITPPKRSPVHVLLGAQWGDEGKGKVIDYLINEIKYDVTARCQGGNNAGHTVVVNGKKYDFHILPSGVCNDTCMNVIGNGVVFNAGAFFDELEHNGITSMPNYEKRILVSSSSHLVMGIHSQVDGHQEANLEAKQKIGTTSRGIGPTYSSKCFRNGLRVADLMGDFSQFSAKYGALVEHYRKQFPNVNVDVDQELAIFKGHAERLEKLGVVGDTVAYLDNARLQGKSILVEGANGALLDIDFGTYPYVTSSNSTVGGACTGLGIPPTAVDTVIGVVKAYQTRVGTGPFPTEQINDIGDKLQSIGKEVGVTTGRKRRCGWLDLFLLKRTCIINGLTEIALTKLDILDTFPEIEICVGYKLNGETLDAPPAKADDWDKIEPQYITMKGWNSDTSSVRKFEDLPETCQAYVRYIENSAQVFIKYIGVGVEREALILRQ</sequence>
<accession>A0AC35U1A2</accession>
<dbReference type="WBParaSite" id="RSKR_0000653600.1">
    <property type="protein sequence ID" value="RSKR_0000653600.1"/>
    <property type="gene ID" value="RSKR_0000653600"/>
</dbReference>
<dbReference type="Proteomes" id="UP000095286">
    <property type="component" value="Unplaced"/>
</dbReference>
<protein>
    <submittedName>
        <fullName evidence="2">Adenylosuccinate synthetase</fullName>
    </submittedName>
</protein>
<reference evidence="2" key="1">
    <citation type="submission" date="2016-11" db="UniProtKB">
        <authorList>
            <consortium name="WormBaseParasite"/>
        </authorList>
    </citation>
    <scope>IDENTIFICATION</scope>
    <source>
        <strain evidence="2">KR3021</strain>
    </source>
</reference>
<name>A0AC35U1A2_9BILA</name>
<organism evidence="1 2">
    <name type="scientific">Rhabditophanes sp. KR3021</name>
    <dbReference type="NCBI Taxonomy" id="114890"/>
    <lineage>
        <taxon>Eukaryota</taxon>
        <taxon>Metazoa</taxon>
        <taxon>Ecdysozoa</taxon>
        <taxon>Nematoda</taxon>
        <taxon>Chromadorea</taxon>
        <taxon>Rhabditida</taxon>
        <taxon>Tylenchina</taxon>
        <taxon>Panagrolaimomorpha</taxon>
        <taxon>Strongyloidoidea</taxon>
        <taxon>Alloionematidae</taxon>
        <taxon>Rhabditophanes</taxon>
    </lineage>
</organism>
<evidence type="ECO:0000313" key="1">
    <source>
        <dbReference type="Proteomes" id="UP000095286"/>
    </source>
</evidence>
<evidence type="ECO:0000313" key="2">
    <source>
        <dbReference type="WBParaSite" id="RSKR_0000653600.1"/>
    </source>
</evidence>